<dbReference type="Pfam" id="PF26093">
    <property type="entry name" value="HTH_TGH"/>
    <property type="match status" value="1"/>
</dbReference>
<dbReference type="AlphaFoldDB" id="A0A8B6CCP2"/>
<evidence type="ECO:0000256" key="1">
    <source>
        <dbReference type="ARBA" id="ARBA00008600"/>
    </source>
</evidence>
<dbReference type="GO" id="GO:0003723">
    <property type="term" value="F:RNA binding"/>
    <property type="evidence" value="ECO:0007669"/>
    <property type="project" value="TreeGrafter"/>
</dbReference>
<feature type="compositionally biased region" description="Polar residues" evidence="2">
    <location>
        <begin position="634"/>
        <end position="652"/>
    </location>
</feature>
<feature type="domain" description="G-patch" evidence="3">
    <location>
        <begin position="148"/>
        <end position="206"/>
    </location>
</feature>
<accession>A0A8B6CCP2</accession>
<dbReference type="Pfam" id="PF07713">
    <property type="entry name" value="DUF1604"/>
    <property type="match status" value="1"/>
</dbReference>
<gene>
    <name evidence="4" type="ORF">MGAL_10B030171</name>
</gene>
<dbReference type="Proteomes" id="UP000596742">
    <property type="component" value="Unassembled WGS sequence"/>
</dbReference>
<proteinExistence type="inferred from homology"/>
<evidence type="ECO:0000313" key="5">
    <source>
        <dbReference type="Proteomes" id="UP000596742"/>
    </source>
</evidence>
<evidence type="ECO:0000259" key="3">
    <source>
        <dbReference type="PROSITE" id="PS50174"/>
    </source>
</evidence>
<comment type="caution">
    <text evidence="4">The sequence shown here is derived from an EMBL/GenBank/DDBJ whole genome shotgun (WGS) entry which is preliminary data.</text>
</comment>
<feature type="region of interest" description="Disordered" evidence="2">
    <location>
        <begin position="619"/>
        <end position="884"/>
    </location>
</feature>
<dbReference type="PROSITE" id="PS50174">
    <property type="entry name" value="G_PATCH"/>
    <property type="match status" value="1"/>
</dbReference>
<keyword evidence="5" id="KW-1185">Reference proteome</keyword>
<feature type="compositionally biased region" description="Low complexity" evidence="2">
    <location>
        <begin position="820"/>
        <end position="840"/>
    </location>
</feature>
<dbReference type="PANTHER" id="PTHR13384">
    <property type="entry name" value="G PATCH DOMAIN-CONTAINING PROTEIN 1"/>
    <property type="match status" value="1"/>
</dbReference>
<dbReference type="GO" id="GO:0005634">
    <property type="term" value="C:nucleus"/>
    <property type="evidence" value="ECO:0007669"/>
    <property type="project" value="TreeGrafter"/>
</dbReference>
<comment type="similarity">
    <text evidence="1">Belongs to the GPATCH1 family.</text>
</comment>
<dbReference type="OrthoDB" id="20507at2759"/>
<feature type="compositionally biased region" description="Basic residues" evidence="2">
    <location>
        <begin position="868"/>
        <end position="884"/>
    </location>
</feature>
<sequence length="919" mass="103321">MDSDEEETFICLGNPVEQIDEDAPLKKPVFVGDLKVKDNKGRQRFHGAFTGGFSAGYFNSVGSKDGFAPSEFVSRRDKKYESMQQKPEDFMDDEDFNEHGIAPRKLVTSEKFSTEERRKRRYDEGQALMTGTVFEGTSALTDYILPEKLSVGIKLLKKLGWKQGHGIGSRKKQEKEPEQKIYGCSLPFQTEEGDSDEEAEFGPKDTTPISFVAKDNVHGLGYSGLDPRSALPGSHVNLFEPPAVTKTGRKGIRGQGFGVGALEDEDDDIYSKDHMSNYDMTMEIEDTSNLHGWTAPKHKHESRHLAIGYIGKVLEGFKLTDKPLHQRKSFPPPDLPRHFRPIHVFQKPKDTESDSIMKQKEQTSITRSIALGEVRSVFDLVSSKDKDKMERARKGTELSLVQPSDKNLISIPEDQQLFKVPSVSSSTELQLVPVHTDITEKAQQSQPGNDQSKTSAPVFQGGSLSFKPFIKDERKQARYEKYLVLVKQGMKDAYAEVTEGHMTEWEREREKEEFIKAGKMYKPLAGMIASRFTRAKFDDTVETVDVPAEEGGDKDDREKAAEMKMYGRLTRDEYKWYPHKLLCRKFNVPDPYPGSGIVGLPTVKKDKFSVFNFLTFQPDEMAEPENSGSRDIDNQTSSTSTNDNKESASSQDKTSKSEDISISSKPVSIFSHLSAPEKPKHQSQSGSKNERTSEKPKSIFSHLVEEAKDKSESLQKDAHFDKADQGNDEKQAVVEGEKTVDGKPSLDLFAAIFGNTDSEDSDDDELEDKPPDETPKTSIISKQDMEITPKEASDVPQYLPGGQVVMETLEDRLSPKVPEGPLSYGPLPPSSSAASTTPTGQRRHGTGDFVDPSLLPDRSKHTRDSSDHRKHKRSKSKHKKEKKIYKKKIFKNIFLLKKVCYKNDILHSPKKSLEKNWHT</sequence>
<feature type="compositionally biased region" description="Basic and acidic residues" evidence="2">
    <location>
        <begin position="857"/>
        <end position="867"/>
    </location>
</feature>
<dbReference type="GO" id="GO:0006397">
    <property type="term" value="P:mRNA processing"/>
    <property type="evidence" value="ECO:0007669"/>
    <property type="project" value="InterPro"/>
</dbReference>
<dbReference type="EMBL" id="UYJE01001574">
    <property type="protein sequence ID" value="VDI03281.1"/>
    <property type="molecule type" value="Genomic_DNA"/>
</dbReference>
<feature type="compositionally biased region" description="Basic and acidic residues" evidence="2">
    <location>
        <begin position="783"/>
        <end position="793"/>
    </location>
</feature>
<evidence type="ECO:0000256" key="2">
    <source>
        <dbReference type="SAM" id="MobiDB-lite"/>
    </source>
</evidence>
<organism evidence="4 5">
    <name type="scientific">Mytilus galloprovincialis</name>
    <name type="common">Mediterranean mussel</name>
    <dbReference type="NCBI Taxonomy" id="29158"/>
    <lineage>
        <taxon>Eukaryota</taxon>
        <taxon>Metazoa</taxon>
        <taxon>Spiralia</taxon>
        <taxon>Lophotrochozoa</taxon>
        <taxon>Mollusca</taxon>
        <taxon>Bivalvia</taxon>
        <taxon>Autobranchia</taxon>
        <taxon>Pteriomorphia</taxon>
        <taxon>Mytilida</taxon>
        <taxon>Mytiloidea</taxon>
        <taxon>Mytilidae</taxon>
        <taxon>Mytilinae</taxon>
        <taxon>Mytilus</taxon>
    </lineage>
</organism>
<protein>
    <submittedName>
        <fullName evidence="4">G patch domain-containing protein 1</fullName>
    </submittedName>
</protein>
<dbReference type="InterPro" id="IPR011666">
    <property type="entry name" value="DUF1604"/>
</dbReference>
<dbReference type="InterPro" id="IPR000467">
    <property type="entry name" value="G_patch_dom"/>
</dbReference>
<feature type="compositionally biased region" description="Acidic residues" evidence="2">
    <location>
        <begin position="757"/>
        <end position="767"/>
    </location>
</feature>
<dbReference type="PANTHER" id="PTHR13384:SF19">
    <property type="entry name" value="G PATCH DOMAIN-CONTAINING PROTEIN 1"/>
    <property type="match status" value="1"/>
</dbReference>
<reference evidence="4" key="1">
    <citation type="submission" date="2018-11" db="EMBL/GenBank/DDBJ databases">
        <authorList>
            <person name="Alioto T."/>
            <person name="Alioto T."/>
        </authorList>
    </citation>
    <scope>NUCLEOTIDE SEQUENCE</scope>
</reference>
<feature type="non-terminal residue" evidence="4">
    <location>
        <position position="919"/>
    </location>
</feature>
<evidence type="ECO:0000313" key="4">
    <source>
        <dbReference type="EMBL" id="VDI03281.1"/>
    </source>
</evidence>
<feature type="compositionally biased region" description="Basic and acidic residues" evidence="2">
    <location>
        <begin position="688"/>
        <end position="741"/>
    </location>
</feature>
<name>A0A8B6CCP2_MYTGA</name>